<dbReference type="NCBIfam" id="NF004829">
    <property type="entry name" value="PRK06183.1-3"/>
    <property type="match status" value="1"/>
</dbReference>
<dbReference type="UniPathway" id="UPA00714"/>
<comment type="pathway">
    <text evidence="6">Aromatic compound metabolism; 3-phenylpropanoate degradation.</text>
</comment>
<comment type="catalytic activity">
    <reaction evidence="6">
        <text>3-(3-hydroxyphenyl)propanoate + NADH + O2 + H(+) = 3-(2,3-dihydroxyphenyl)propanoate + NAD(+) + H2O</text>
        <dbReference type="Rhea" id="RHEA:24785"/>
        <dbReference type="ChEBI" id="CHEBI:15377"/>
        <dbReference type="ChEBI" id="CHEBI:15378"/>
        <dbReference type="ChEBI" id="CHEBI:15379"/>
        <dbReference type="ChEBI" id="CHEBI:46951"/>
        <dbReference type="ChEBI" id="CHEBI:57277"/>
        <dbReference type="ChEBI" id="CHEBI:57540"/>
        <dbReference type="ChEBI" id="CHEBI:57945"/>
        <dbReference type="EC" id="1.14.13.127"/>
    </reaction>
</comment>
<dbReference type="EC" id="1.14.13.127" evidence="6"/>
<dbReference type="HAMAP" id="MF_01652">
    <property type="entry name" value="MhpA"/>
    <property type="match status" value="1"/>
</dbReference>
<keyword evidence="9" id="KW-1185">Reference proteome</keyword>
<dbReference type="PRINTS" id="PR00420">
    <property type="entry name" value="RNGMNOXGNASE"/>
</dbReference>
<keyword evidence="4 6" id="KW-0560">Oxidoreductase</keyword>
<organism evidence="8 9">
    <name type="scientific">Nitrincola tibetensis</name>
    <dbReference type="NCBI Taxonomy" id="2219697"/>
    <lineage>
        <taxon>Bacteria</taxon>
        <taxon>Pseudomonadati</taxon>
        <taxon>Pseudomonadota</taxon>
        <taxon>Gammaproteobacteria</taxon>
        <taxon>Oceanospirillales</taxon>
        <taxon>Oceanospirillaceae</taxon>
        <taxon>Nitrincola</taxon>
    </lineage>
</organism>
<dbReference type="InterPro" id="IPR050631">
    <property type="entry name" value="PheA/TfdB_FAD_monoxygenase"/>
</dbReference>
<comment type="catalytic activity">
    <reaction evidence="6">
        <text>(2E)-3-(3-hydroxyphenyl)prop-2-enoate + NADH + O2 + H(+) = (2E)-3-(2,3-dihydroxyphenyl)prop-2-enoate + NAD(+) + H2O</text>
        <dbReference type="Rhea" id="RHEA:27846"/>
        <dbReference type="ChEBI" id="CHEBI:15377"/>
        <dbReference type="ChEBI" id="CHEBI:15378"/>
        <dbReference type="ChEBI" id="CHEBI:15379"/>
        <dbReference type="ChEBI" id="CHEBI:47928"/>
        <dbReference type="ChEBI" id="CHEBI:57540"/>
        <dbReference type="ChEBI" id="CHEBI:57945"/>
        <dbReference type="ChEBI" id="CHEBI:58642"/>
        <dbReference type="EC" id="1.14.13.127"/>
    </reaction>
</comment>
<dbReference type="InterPro" id="IPR036188">
    <property type="entry name" value="FAD/NAD-bd_sf"/>
</dbReference>
<evidence type="ECO:0000259" key="7">
    <source>
        <dbReference type="Pfam" id="PF01494"/>
    </source>
</evidence>
<dbReference type="PANTHER" id="PTHR43476">
    <property type="entry name" value="3-(3-HYDROXY-PHENYL)PROPIONATE/3-HYDROXYCINNAMIC ACID HYDROXYLASE"/>
    <property type="match status" value="1"/>
</dbReference>
<dbReference type="GO" id="GO:0008688">
    <property type="term" value="F:3-(3-hydroxyphenyl)propionate hydroxylase activity"/>
    <property type="evidence" value="ECO:0007669"/>
    <property type="project" value="UniProtKB-UniRule"/>
</dbReference>
<evidence type="ECO:0000256" key="2">
    <source>
        <dbReference type="ARBA" id="ARBA00022797"/>
    </source>
</evidence>
<comment type="caution">
    <text evidence="8">The sequence shown here is derived from an EMBL/GenBank/DDBJ whole genome shotgun (WGS) entry which is preliminary data.</text>
</comment>
<dbReference type="GO" id="GO:0019622">
    <property type="term" value="P:3-(3-hydroxy)phenylpropionate catabolic process"/>
    <property type="evidence" value="ECO:0007669"/>
    <property type="project" value="UniProtKB-UniRule"/>
</dbReference>
<comment type="cofactor">
    <cofactor evidence="6">
        <name>FAD</name>
        <dbReference type="ChEBI" id="CHEBI:57692"/>
    </cofactor>
</comment>
<sequence length="555" mass="62149">MSQTVSTSLDYSADVVVLGAGPVGLTIANYLGQVGIRVLVIEKLDALIDYPRAIGIDDEALRTLQSVGLIDKVLPHTTPYHWMRFLTPKGHCFASIEPKTDEFGWSRRNAFIQPQIDKVLLEGLKRFEQVNTLFSRDMYQFDQDAEGVNLYMRTAEGTEERVRCRYLIAADGGNSMVRRTLNIAFDGKTAPNQWIVVDIKNDPLGTPNIYMCCDPVRPYVSAALPQGVRRFEFMVMPGETEESLSQPDNMRKLLAKVLPNPEKVELIRQRVYTHNARLAAEFRRGKILLAGDAAHIMPVWQGQGYNSGMRDASNLAWKVGMVVKGLAGEALLDTYQQERRDHARAMIDLSVMAGHVLAPPKPWMGKLRDGVAWLLNYLPPIKRYFLEMRFKPMPQYDKGVLVKPDMKLTHNPVGRLFIQPKIRTESGDVCLLDDVIGAKFAIIAWGTDPTWGLSQQQIEFWKHLGTAFIQVVPSVQMLAPTTLSDDVIRVGDEQGRLKDWFGQYPASVVIVRPDRFVAGLTLPLTLEHTCSRLSQALAAKAVSHRASVEPIGKVA</sequence>
<dbReference type="RefSeq" id="WP_112157403.1">
    <property type="nucleotide sequence ID" value="NZ_QKRX01000002.1"/>
</dbReference>
<evidence type="ECO:0000313" key="9">
    <source>
        <dbReference type="Proteomes" id="UP000250744"/>
    </source>
</evidence>
<dbReference type="InterPro" id="IPR002938">
    <property type="entry name" value="FAD-bd"/>
</dbReference>
<keyword evidence="3 6" id="KW-0274">FAD</keyword>
<protein>
    <recommendedName>
        <fullName evidence="6">3-(3-hydroxy-phenyl)propionate/3-hydroxycinnamic acid hydroxylase</fullName>
        <shortName evidence="6">3-HCI hydroxylase</shortName>
        <shortName evidence="6">3-HPP hydroxylase</shortName>
        <ecNumber evidence="6">1.14.13.127</ecNumber>
    </recommendedName>
</protein>
<evidence type="ECO:0000256" key="6">
    <source>
        <dbReference type="HAMAP-Rule" id="MF_01652"/>
    </source>
</evidence>
<dbReference type="GO" id="GO:0071949">
    <property type="term" value="F:FAD binding"/>
    <property type="evidence" value="ECO:0007669"/>
    <property type="project" value="InterPro"/>
</dbReference>
<dbReference type="Proteomes" id="UP000250744">
    <property type="component" value="Unassembled WGS sequence"/>
</dbReference>
<feature type="binding site" evidence="6">
    <location>
        <begin position="282"/>
        <end position="292"/>
    </location>
    <ligand>
        <name>FAD</name>
        <dbReference type="ChEBI" id="CHEBI:57692"/>
    </ligand>
</feature>
<dbReference type="GO" id="GO:0019380">
    <property type="term" value="P:3-phenylpropionate catabolic process"/>
    <property type="evidence" value="ECO:0007669"/>
    <property type="project" value="UniProtKB-UniPathway"/>
</dbReference>
<dbReference type="SUPFAM" id="SSF51905">
    <property type="entry name" value="FAD/NAD(P)-binding domain"/>
    <property type="match status" value="1"/>
</dbReference>
<evidence type="ECO:0000256" key="4">
    <source>
        <dbReference type="ARBA" id="ARBA00023002"/>
    </source>
</evidence>
<dbReference type="PANTHER" id="PTHR43476:SF3">
    <property type="entry name" value="FAD-BINDING MONOOXYGENASE"/>
    <property type="match status" value="1"/>
</dbReference>
<accession>A0A364NQ90</accession>
<evidence type="ECO:0000313" key="8">
    <source>
        <dbReference type="EMBL" id="RAU19243.1"/>
    </source>
</evidence>
<dbReference type="Gene3D" id="3.50.50.60">
    <property type="entry name" value="FAD/NAD(P)-binding domain"/>
    <property type="match status" value="1"/>
</dbReference>
<evidence type="ECO:0000256" key="3">
    <source>
        <dbReference type="ARBA" id="ARBA00022827"/>
    </source>
</evidence>
<proteinExistence type="inferred from homology"/>
<dbReference type="Pfam" id="PF01494">
    <property type="entry name" value="FAD_binding_3"/>
    <property type="match status" value="1"/>
</dbReference>
<keyword evidence="1 6" id="KW-0285">Flavoprotein</keyword>
<name>A0A364NQ90_9GAMM</name>
<comment type="similarity">
    <text evidence="6">Belongs to the PheA/TfdB FAD monooxygenase family.</text>
</comment>
<keyword evidence="5 6" id="KW-0520">NAD</keyword>
<evidence type="ECO:0000256" key="5">
    <source>
        <dbReference type="ARBA" id="ARBA00023027"/>
    </source>
</evidence>
<reference evidence="8 9" key="1">
    <citation type="submission" date="2018-06" db="EMBL/GenBank/DDBJ databases">
        <title>Nitrincola tibetense sp. nov., isolated from Lake XuguoCo on Tibetan Plateau.</title>
        <authorList>
            <person name="Xing P."/>
        </authorList>
    </citation>
    <scope>NUCLEOTIDE SEQUENCE [LARGE SCALE GENOMIC DNA]</scope>
    <source>
        <strain evidence="9">xg18</strain>
    </source>
</reference>
<dbReference type="EMBL" id="QKRX01000002">
    <property type="protein sequence ID" value="RAU19243.1"/>
    <property type="molecule type" value="Genomic_DNA"/>
</dbReference>
<keyword evidence="2 6" id="KW-0058">Aromatic hydrocarbons catabolism</keyword>
<dbReference type="AlphaFoldDB" id="A0A364NQ90"/>
<feature type="binding site" evidence="6">
    <location>
        <begin position="14"/>
        <end position="43"/>
    </location>
    <ligand>
        <name>FAD</name>
        <dbReference type="ChEBI" id="CHEBI:57692"/>
    </ligand>
</feature>
<dbReference type="InterPro" id="IPR023786">
    <property type="entry name" value="3-HPP/3HCI_hydroxylase"/>
</dbReference>
<gene>
    <name evidence="6" type="primary">mhpA</name>
    <name evidence="8" type="ORF">DN062_02965</name>
</gene>
<dbReference type="Gene3D" id="3.30.70.2450">
    <property type="match status" value="1"/>
</dbReference>
<dbReference type="NCBIfam" id="NF004831">
    <property type="entry name" value="PRK06183.1-5"/>
    <property type="match status" value="1"/>
</dbReference>
<dbReference type="OrthoDB" id="8672648at2"/>
<evidence type="ECO:0000256" key="1">
    <source>
        <dbReference type="ARBA" id="ARBA00022630"/>
    </source>
</evidence>
<comment type="function">
    <text evidence="6">Catalyzes the insertion of one atom of molecular oxygen into position 2 of the phenyl ring of 3-(3-hydroxyphenyl)propionate (3-HPP) and hydroxycinnamic acid (3HCI).</text>
</comment>
<feature type="domain" description="FAD-binding" evidence="7">
    <location>
        <begin position="13"/>
        <end position="349"/>
    </location>
</feature>